<accession>A0A8S9KSY3</accession>
<evidence type="ECO:0000313" key="1">
    <source>
        <dbReference type="EMBL" id="KAF2597575.1"/>
    </source>
</evidence>
<protein>
    <submittedName>
        <fullName evidence="1">Uncharacterized protein</fullName>
    </submittedName>
</protein>
<name>A0A8S9KSY3_BRACR</name>
<evidence type="ECO:0000313" key="2">
    <source>
        <dbReference type="Proteomes" id="UP000712281"/>
    </source>
</evidence>
<gene>
    <name evidence="1" type="ORF">F2Q68_00009677</name>
</gene>
<proteinExistence type="predicted"/>
<dbReference type="AlphaFoldDB" id="A0A8S9KSY3"/>
<sequence length="144" mass="15917">MHGFVSYRHFGKARSLCNDRNVHVLGRFGSSSVANHYKEKSRARFIALPVVKSHCKVFDFLKNCGVCVGAVAVGVVLPALLRPVCYGLQEIALKRRRECMDSCRIDVSGKLDRFVTTEACTCSVALARARSLRSDRPGRVSVAM</sequence>
<dbReference type="EMBL" id="QGKW02000717">
    <property type="protein sequence ID" value="KAF2597575.1"/>
    <property type="molecule type" value="Genomic_DNA"/>
</dbReference>
<dbReference type="Proteomes" id="UP000712281">
    <property type="component" value="Unassembled WGS sequence"/>
</dbReference>
<organism evidence="1 2">
    <name type="scientific">Brassica cretica</name>
    <name type="common">Mustard</name>
    <dbReference type="NCBI Taxonomy" id="69181"/>
    <lineage>
        <taxon>Eukaryota</taxon>
        <taxon>Viridiplantae</taxon>
        <taxon>Streptophyta</taxon>
        <taxon>Embryophyta</taxon>
        <taxon>Tracheophyta</taxon>
        <taxon>Spermatophyta</taxon>
        <taxon>Magnoliopsida</taxon>
        <taxon>eudicotyledons</taxon>
        <taxon>Gunneridae</taxon>
        <taxon>Pentapetalae</taxon>
        <taxon>rosids</taxon>
        <taxon>malvids</taxon>
        <taxon>Brassicales</taxon>
        <taxon>Brassicaceae</taxon>
        <taxon>Brassiceae</taxon>
        <taxon>Brassica</taxon>
    </lineage>
</organism>
<reference evidence="1" key="1">
    <citation type="submission" date="2019-12" db="EMBL/GenBank/DDBJ databases">
        <title>Genome sequencing and annotation of Brassica cretica.</title>
        <authorList>
            <person name="Studholme D.J."/>
            <person name="Sarris P.F."/>
        </authorList>
    </citation>
    <scope>NUCLEOTIDE SEQUENCE</scope>
    <source>
        <strain evidence="1">PFS-001/15</strain>
        <tissue evidence="1">Leaf</tissue>
    </source>
</reference>
<comment type="caution">
    <text evidence="1">The sequence shown here is derived from an EMBL/GenBank/DDBJ whole genome shotgun (WGS) entry which is preliminary data.</text>
</comment>